<feature type="coiled-coil region" evidence="1">
    <location>
        <begin position="310"/>
        <end position="365"/>
    </location>
</feature>
<name>A0A8H2Y2P0_9AGAM</name>
<dbReference type="EMBL" id="CAJMWX010000931">
    <property type="protein sequence ID" value="CAE6439345.1"/>
    <property type="molecule type" value="Genomic_DNA"/>
</dbReference>
<keyword evidence="1" id="KW-0175">Coiled coil</keyword>
<gene>
    <name evidence="2" type="ORF">RDB_LOCUS47818</name>
</gene>
<evidence type="ECO:0000313" key="3">
    <source>
        <dbReference type="Proteomes" id="UP000663888"/>
    </source>
</evidence>
<evidence type="ECO:0000256" key="1">
    <source>
        <dbReference type="SAM" id="Coils"/>
    </source>
</evidence>
<protein>
    <recommendedName>
        <fullName evidence="4">Laminin domain protein</fullName>
    </recommendedName>
</protein>
<dbReference type="SUPFAM" id="SSF58104">
    <property type="entry name" value="Methyl-accepting chemotaxis protein (MCP) signaling domain"/>
    <property type="match status" value="1"/>
</dbReference>
<evidence type="ECO:0000313" key="2">
    <source>
        <dbReference type="EMBL" id="CAE6439345.1"/>
    </source>
</evidence>
<sequence length="409" mass="45707">MADRPGWYPPSQICSPPELPAYLKEVCDLKPIVGAPSDDEVVGIHSVIHAANQVSVVPAMNNPGLVMALADHLFSVQMARYGSKYSLITFPSDAIYTPPILPSHILANLEPVSGAPTDDEIMKVQDTVQTYQEMRRFPSMFDAHVNMELAQHLFDLHMARYMRLASEHPPSTSQDSPRVKISLPATEITGEATEGALFATNNIGTGANVTLVDYESQSTAPIDIRELLERSNQLAERFNQLLEHSNILVERSNQPADRTDLAERFDQVLELSTQHAKSHQPTEPTDRLAERLNGFFDKFNSMVEQSSQRVDQLAERSIQLLERSNQLLEEFTQSSQRSNELSEKANEAAERLNQLTDHSNKLMEKTNKPLEGTMKNINRVLVGIQHAIVRVGFSSLCCDQLKVYSLTES</sequence>
<dbReference type="Proteomes" id="UP000663888">
    <property type="component" value="Unassembled WGS sequence"/>
</dbReference>
<dbReference type="AlphaFoldDB" id="A0A8H2Y2P0"/>
<comment type="caution">
    <text evidence="2">The sequence shown here is derived from an EMBL/GenBank/DDBJ whole genome shotgun (WGS) entry which is preliminary data.</text>
</comment>
<evidence type="ECO:0008006" key="4">
    <source>
        <dbReference type="Google" id="ProtNLM"/>
    </source>
</evidence>
<dbReference type="Gene3D" id="1.10.287.950">
    <property type="entry name" value="Methyl-accepting chemotaxis protein"/>
    <property type="match status" value="1"/>
</dbReference>
<proteinExistence type="predicted"/>
<accession>A0A8H2Y2P0</accession>
<reference evidence="2" key="1">
    <citation type="submission" date="2021-01" db="EMBL/GenBank/DDBJ databases">
        <authorList>
            <person name="Kaushik A."/>
        </authorList>
    </citation>
    <scope>NUCLEOTIDE SEQUENCE</scope>
    <source>
        <strain evidence="2">AG4-R118</strain>
    </source>
</reference>
<organism evidence="2 3">
    <name type="scientific">Rhizoctonia solani</name>
    <dbReference type="NCBI Taxonomy" id="456999"/>
    <lineage>
        <taxon>Eukaryota</taxon>
        <taxon>Fungi</taxon>
        <taxon>Dikarya</taxon>
        <taxon>Basidiomycota</taxon>
        <taxon>Agaricomycotina</taxon>
        <taxon>Agaricomycetes</taxon>
        <taxon>Cantharellales</taxon>
        <taxon>Ceratobasidiaceae</taxon>
        <taxon>Rhizoctonia</taxon>
    </lineage>
</organism>